<dbReference type="PANTHER" id="PTHR30204:SF96">
    <property type="entry name" value="CHROMOSOME-ANCHORING PROTEIN RACA"/>
    <property type="match status" value="1"/>
</dbReference>
<keyword evidence="2" id="KW-1133">Transmembrane helix</keyword>
<feature type="transmembrane region" description="Helical" evidence="2">
    <location>
        <begin position="144"/>
        <end position="165"/>
    </location>
</feature>
<dbReference type="GO" id="GO:0003677">
    <property type="term" value="F:DNA binding"/>
    <property type="evidence" value="ECO:0007669"/>
    <property type="project" value="UniProtKB-KW"/>
</dbReference>
<evidence type="ECO:0000259" key="3">
    <source>
        <dbReference type="PROSITE" id="PS50937"/>
    </source>
</evidence>
<feature type="transmembrane region" description="Helical" evidence="2">
    <location>
        <begin position="171"/>
        <end position="190"/>
    </location>
</feature>
<dbReference type="Gene3D" id="1.10.1660.10">
    <property type="match status" value="1"/>
</dbReference>
<dbReference type="Proteomes" id="UP000242470">
    <property type="component" value="Unassembled WGS sequence"/>
</dbReference>
<name>A0AAP8PQ70_9STAP</name>
<dbReference type="PANTHER" id="PTHR30204">
    <property type="entry name" value="REDOX-CYCLING DRUG-SENSING TRANSCRIPTIONAL ACTIVATOR SOXR"/>
    <property type="match status" value="1"/>
</dbReference>
<comment type="caution">
    <text evidence="4">The sequence shown here is derived from an EMBL/GenBank/DDBJ whole genome shotgun (WGS) entry which is preliminary data.</text>
</comment>
<evidence type="ECO:0000313" key="5">
    <source>
        <dbReference type="Proteomes" id="UP000242470"/>
    </source>
</evidence>
<keyword evidence="2" id="KW-0472">Membrane</keyword>
<dbReference type="InterPro" id="IPR000551">
    <property type="entry name" value="MerR-type_HTH_dom"/>
</dbReference>
<accession>A0AAP8PQ70</accession>
<dbReference type="PRINTS" id="PR00040">
    <property type="entry name" value="HTHMERR"/>
</dbReference>
<gene>
    <name evidence="4" type="ORF">CD158_02480</name>
</gene>
<dbReference type="EMBL" id="PPQW01000009">
    <property type="protein sequence ID" value="PNZ68814.1"/>
    <property type="molecule type" value="Genomic_DNA"/>
</dbReference>
<sequence>MKMSTYTTGELAKLCGVSVRTVQYYDQKGLIHSTQKGESKHRSFNDTARKQLEQILVLKSLSFSLKDIQVILTEEDDTDILKSTLKRQRQEIESTVSEQQNKLARIKWMEGTISNEPQYALKALPQLHHFSQTRGKLKHVYQKVGYILIVIGLVECAGLIASLFFKKWWVMVLVILALIPVAYLLTRYIYKRVAYICPKTNQVFKPSFWAYTIASHTPRTRKLKSPFTHEKTYCLEVYDDTTEDNKH</sequence>
<evidence type="ECO:0000313" key="4">
    <source>
        <dbReference type="EMBL" id="PNZ68814.1"/>
    </source>
</evidence>
<dbReference type="InterPro" id="IPR047057">
    <property type="entry name" value="MerR_fam"/>
</dbReference>
<dbReference type="SUPFAM" id="SSF46955">
    <property type="entry name" value="Putative DNA-binding domain"/>
    <property type="match status" value="1"/>
</dbReference>
<keyword evidence="2" id="KW-0812">Transmembrane</keyword>
<dbReference type="AlphaFoldDB" id="A0AAP8PQ70"/>
<dbReference type="SMART" id="SM00422">
    <property type="entry name" value="HTH_MERR"/>
    <property type="match status" value="1"/>
</dbReference>
<evidence type="ECO:0000256" key="2">
    <source>
        <dbReference type="SAM" id="Phobius"/>
    </source>
</evidence>
<organism evidence="4 5">
    <name type="scientific">Staphylococcus auricularis</name>
    <dbReference type="NCBI Taxonomy" id="29379"/>
    <lineage>
        <taxon>Bacteria</taxon>
        <taxon>Bacillati</taxon>
        <taxon>Bacillota</taxon>
        <taxon>Bacilli</taxon>
        <taxon>Bacillales</taxon>
        <taxon>Staphylococcaceae</taxon>
        <taxon>Staphylococcus</taxon>
    </lineage>
</organism>
<protein>
    <recommendedName>
        <fullName evidence="3">HTH merR-type domain-containing protein</fullName>
    </recommendedName>
</protein>
<dbReference type="InterPro" id="IPR009061">
    <property type="entry name" value="DNA-bd_dom_put_sf"/>
</dbReference>
<reference evidence="4 5" key="1">
    <citation type="submission" date="2017-08" db="EMBL/GenBank/DDBJ databases">
        <title>Draft genome sequences of 64 type strains of genus Staph aureus.</title>
        <authorList>
            <person name="Cole K."/>
            <person name="Golubchik T."/>
            <person name="Russell J."/>
            <person name="Foster D."/>
            <person name="Llewelyn M."/>
            <person name="Wilson D."/>
            <person name="Crook D."/>
            <person name="Paul J."/>
        </authorList>
    </citation>
    <scope>NUCLEOTIDE SEQUENCE [LARGE SCALE GENOMIC DNA]</scope>
    <source>
        <strain evidence="4 5">NCTC 12101</strain>
    </source>
</reference>
<feature type="domain" description="HTH merR-type" evidence="3">
    <location>
        <begin position="5"/>
        <end position="74"/>
    </location>
</feature>
<dbReference type="PROSITE" id="PS50937">
    <property type="entry name" value="HTH_MERR_2"/>
    <property type="match status" value="1"/>
</dbReference>
<dbReference type="Pfam" id="PF13411">
    <property type="entry name" value="MerR_1"/>
    <property type="match status" value="1"/>
</dbReference>
<evidence type="ECO:0000256" key="1">
    <source>
        <dbReference type="ARBA" id="ARBA00023125"/>
    </source>
</evidence>
<dbReference type="GO" id="GO:0003700">
    <property type="term" value="F:DNA-binding transcription factor activity"/>
    <property type="evidence" value="ECO:0007669"/>
    <property type="project" value="InterPro"/>
</dbReference>
<proteinExistence type="predicted"/>
<dbReference type="CDD" id="cd01106">
    <property type="entry name" value="HTH_TipAL-Mta"/>
    <property type="match status" value="1"/>
</dbReference>
<keyword evidence="1" id="KW-0238">DNA-binding</keyword>